<gene>
    <name evidence="2" type="ORF">KC19_12G092700</name>
</gene>
<organism evidence="2 3">
    <name type="scientific">Ceratodon purpureus</name>
    <name type="common">Fire moss</name>
    <name type="synonym">Dicranum purpureum</name>
    <dbReference type="NCBI Taxonomy" id="3225"/>
    <lineage>
        <taxon>Eukaryota</taxon>
        <taxon>Viridiplantae</taxon>
        <taxon>Streptophyta</taxon>
        <taxon>Embryophyta</taxon>
        <taxon>Bryophyta</taxon>
        <taxon>Bryophytina</taxon>
        <taxon>Bryopsida</taxon>
        <taxon>Dicranidae</taxon>
        <taxon>Pseudoditrichales</taxon>
        <taxon>Ditrichaceae</taxon>
        <taxon>Ceratodon</taxon>
    </lineage>
</organism>
<feature type="region of interest" description="Disordered" evidence="1">
    <location>
        <begin position="1"/>
        <end position="70"/>
    </location>
</feature>
<dbReference type="EMBL" id="CM026433">
    <property type="protein sequence ID" value="KAG0554448.1"/>
    <property type="molecule type" value="Genomic_DNA"/>
</dbReference>
<reference evidence="2" key="1">
    <citation type="submission" date="2020-06" db="EMBL/GenBank/DDBJ databases">
        <title>WGS assembly of Ceratodon purpureus strain R40.</title>
        <authorList>
            <person name="Carey S.B."/>
            <person name="Jenkins J."/>
            <person name="Shu S."/>
            <person name="Lovell J.T."/>
            <person name="Sreedasyam A."/>
            <person name="Maumus F."/>
            <person name="Tiley G.P."/>
            <person name="Fernandez-Pozo N."/>
            <person name="Barry K."/>
            <person name="Chen C."/>
            <person name="Wang M."/>
            <person name="Lipzen A."/>
            <person name="Daum C."/>
            <person name="Saski C.A."/>
            <person name="Payton A.C."/>
            <person name="Mcbreen J.C."/>
            <person name="Conrad R.E."/>
            <person name="Kollar L.M."/>
            <person name="Olsson S."/>
            <person name="Huttunen S."/>
            <person name="Landis J.B."/>
            <person name="Wickett N.J."/>
            <person name="Johnson M.G."/>
            <person name="Rensing S.A."/>
            <person name="Grimwood J."/>
            <person name="Schmutz J."/>
            <person name="Mcdaniel S.F."/>
        </authorList>
    </citation>
    <scope>NUCLEOTIDE SEQUENCE</scope>
    <source>
        <strain evidence="2">R40</strain>
    </source>
</reference>
<sequence>MQRNRVSSALSIALRNRHSPAHNSSARYCTLSDKLFDKKNKTEHSKPSTKKTSQSRSIGKKVHQTVRSNSLQTCIHLEQEKLFLRRNDDITQAKRSPTKSSS</sequence>
<protein>
    <submittedName>
        <fullName evidence="2">Uncharacterized protein</fullName>
    </submittedName>
</protein>
<proteinExistence type="predicted"/>
<feature type="compositionally biased region" description="Basic and acidic residues" evidence="1">
    <location>
        <begin position="34"/>
        <end position="46"/>
    </location>
</feature>
<feature type="compositionally biased region" description="Polar residues" evidence="1">
    <location>
        <begin position="1"/>
        <end position="10"/>
    </location>
</feature>
<evidence type="ECO:0000256" key="1">
    <source>
        <dbReference type="SAM" id="MobiDB-lite"/>
    </source>
</evidence>
<accession>A0A8T0G995</accession>
<name>A0A8T0G995_CERPU</name>
<evidence type="ECO:0000313" key="2">
    <source>
        <dbReference type="EMBL" id="KAG0554448.1"/>
    </source>
</evidence>
<dbReference type="Proteomes" id="UP000822688">
    <property type="component" value="Chromosome 12"/>
</dbReference>
<keyword evidence="3" id="KW-1185">Reference proteome</keyword>
<comment type="caution">
    <text evidence="2">The sequence shown here is derived from an EMBL/GenBank/DDBJ whole genome shotgun (WGS) entry which is preliminary data.</text>
</comment>
<evidence type="ECO:0000313" key="3">
    <source>
        <dbReference type="Proteomes" id="UP000822688"/>
    </source>
</evidence>
<dbReference type="AlphaFoldDB" id="A0A8T0G995"/>